<comment type="subcellular location">
    <subcellularLocation>
        <location evidence="1 7">Cell membrane</location>
        <topology evidence="1 7">Multi-pass membrane protein</topology>
    </subcellularLocation>
</comment>
<feature type="transmembrane region" description="Helical" evidence="7">
    <location>
        <begin position="174"/>
        <end position="194"/>
    </location>
</feature>
<evidence type="ECO:0000256" key="6">
    <source>
        <dbReference type="ARBA" id="ARBA00023136"/>
    </source>
</evidence>
<evidence type="ECO:0000256" key="3">
    <source>
        <dbReference type="ARBA" id="ARBA00022475"/>
    </source>
</evidence>
<evidence type="ECO:0000256" key="5">
    <source>
        <dbReference type="ARBA" id="ARBA00022989"/>
    </source>
</evidence>
<dbReference type="EMBL" id="JAFBDQ010000003">
    <property type="protein sequence ID" value="MBM7555835.1"/>
    <property type="molecule type" value="Genomic_DNA"/>
</dbReference>
<evidence type="ECO:0000256" key="2">
    <source>
        <dbReference type="ARBA" id="ARBA00022448"/>
    </source>
</evidence>
<proteinExistence type="inferred from homology"/>
<keyword evidence="10" id="KW-1185">Reference proteome</keyword>
<feature type="transmembrane region" description="Helical" evidence="7">
    <location>
        <begin position="272"/>
        <end position="290"/>
    </location>
</feature>
<dbReference type="PROSITE" id="PS50928">
    <property type="entry name" value="ABC_TM1"/>
    <property type="match status" value="1"/>
</dbReference>
<evidence type="ECO:0000313" key="9">
    <source>
        <dbReference type="EMBL" id="MBM7555835.1"/>
    </source>
</evidence>
<feature type="transmembrane region" description="Helical" evidence="7">
    <location>
        <begin position="328"/>
        <end position="349"/>
    </location>
</feature>
<dbReference type="RefSeq" id="WP_204700557.1">
    <property type="nucleotide sequence ID" value="NZ_JAFBDQ010000003.1"/>
</dbReference>
<evidence type="ECO:0000256" key="7">
    <source>
        <dbReference type="RuleBase" id="RU363032"/>
    </source>
</evidence>
<dbReference type="Proteomes" id="UP000774000">
    <property type="component" value="Unassembled WGS sequence"/>
</dbReference>
<dbReference type="Gene3D" id="1.10.3720.10">
    <property type="entry name" value="MetI-like"/>
    <property type="match status" value="2"/>
</dbReference>
<feature type="transmembrane region" description="Helical" evidence="7">
    <location>
        <begin position="21"/>
        <end position="42"/>
    </location>
</feature>
<dbReference type="InterPro" id="IPR000515">
    <property type="entry name" value="MetI-like"/>
</dbReference>
<comment type="caution">
    <text evidence="9">The sequence shown here is derived from an EMBL/GenBank/DDBJ whole genome shotgun (WGS) entry which is preliminary data.</text>
</comment>
<dbReference type="Pfam" id="PF00528">
    <property type="entry name" value="BPD_transp_1"/>
    <property type="match status" value="1"/>
</dbReference>
<dbReference type="PANTHER" id="PTHR43005">
    <property type="entry name" value="BLR7065 PROTEIN"/>
    <property type="match status" value="1"/>
</dbReference>
<evidence type="ECO:0000256" key="4">
    <source>
        <dbReference type="ARBA" id="ARBA00022692"/>
    </source>
</evidence>
<dbReference type="GO" id="GO:0055085">
    <property type="term" value="P:transmembrane transport"/>
    <property type="evidence" value="ECO:0007669"/>
    <property type="project" value="InterPro"/>
</dbReference>
<feature type="domain" description="ABC transmembrane type-1" evidence="8">
    <location>
        <begin position="137"/>
        <end position="348"/>
    </location>
</feature>
<keyword evidence="6 7" id="KW-0472">Membrane</keyword>
<dbReference type="AlphaFoldDB" id="A0A938XR21"/>
<keyword evidence="4 7" id="KW-0812">Transmembrane</keyword>
<evidence type="ECO:0000256" key="1">
    <source>
        <dbReference type="ARBA" id="ARBA00004651"/>
    </source>
</evidence>
<keyword evidence="5 7" id="KW-1133">Transmembrane helix</keyword>
<reference evidence="9" key="1">
    <citation type="submission" date="2021-01" db="EMBL/GenBank/DDBJ databases">
        <title>Genomic Encyclopedia of Type Strains, Phase IV (KMG-IV): sequencing the most valuable type-strain genomes for metagenomic binning, comparative biology and taxonomic classification.</title>
        <authorList>
            <person name="Goeker M."/>
        </authorList>
    </citation>
    <scope>NUCLEOTIDE SEQUENCE</scope>
    <source>
        <strain evidence="9">DSM 23230</strain>
    </source>
</reference>
<dbReference type="InterPro" id="IPR035906">
    <property type="entry name" value="MetI-like_sf"/>
</dbReference>
<gene>
    <name evidence="9" type="ORF">JOC47_000669</name>
</gene>
<comment type="similarity">
    <text evidence="7">Belongs to the binding-protein-dependent transport system permease family.</text>
</comment>
<keyword evidence="3" id="KW-1003">Cell membrane</keyword>
<protein>
    <submittedName>
        <fullName evidence="9">Trehalose/maltose transport system permease protein</fullName>
    </submittedName>
</protein>
<sequence>MSQKSSMSELAKKEQRTAYKLLIPTMLILLLVAFYPLAQVFVTSFTNKRFASSQKTEFVGLRNYRKLLGVTVKKLEPQVNPDTGKVKVDSETGEKVYKPAYEALPSEPFLYEKLFTVGFFGNKYVVGASDADFMSAIKNTLIYTIVAVTLETIIGLIIALTVNSNFKGRGAMRAIMLVPWAVITVVSAEIWAWMLEPNRMGLFNTVGDMLGITEGQINFLGDPSLQLPSLIAVDVWKTTPFMALLILAGLQLIPQSLYEAARVDGASKVRQFFTITLPLIKPAIGVALIFRTLDTLRAFGVFQVLLGDRVYSLATYNYFQLIGNREMGLASAIGVVIFIFIAIFAYAYIQGLGVDVE</sequence>
<evidence type="ECO:0000259" key="8">
    <source>
        <dbReference type="PROSITE" id="PS50928"/>
    </source>
</evidence>
<dbReference type="PANTHER" id="PTHR43005:SF2">
    <property type="entry name" value="INTEGRAL MEMBRANE SUGAR TRANSPORT PROTEIN"/>
    <property type="match status" value="1"/>
</dbReference>
<accession>A0A938XR21</accession>
<organism evidence="9 10">
    <name type="scientific">Halanaerobacter jeridensis</name>
    <dbReference type="NCBI Taxonomy" id="706427"/>
    <lineage>
        <taxon>Bacteria</taxon>
        <taxon>Bacillati</taxon>
        <taxon>Bacillota</taxon>
        <taxon>Clostridia</taxon>
        <taxon>Halanaerobiales</taxon>
        <taxon>Halobacteroidaceae</taxon>
        <taxon>Halanaerobacter</taxon>
    </lineage>
</organism>
<dbReference type="GO" id="GO:0005886">
    <property type="term" value="C:plasma membrane"/>
    <property type="evidence" value="ECO:0007669"/>
    <property type="project" value="UniProtKB-SubCell"/>
</dbReference>
<dbReference type="CDD" id="cd06261">
    <property type="entry name" value="TM_PBP2"/>
    <property type="match status" value="1"/>
</dbReference>
<feature type="transmembrane region" description="Helical" evidence="7">
    <location>
        <begin position="141"/>
        <end position="162"/>
    </location>
</feature>
<keyword evidence="2 7" id="KW-0813">Transport</keyword>
<evidence type="ECO:0000313" key="10">
    <source>
        <dbReference type="Proteomes" id="UP000774000"/>
    </source>
</evidence>
<dbReference type="SUPFAM" id="SSF161098">
    <property type="entry name" value="MetI-like"/>
    <property type="match status" value="2"/>
</dbReference>
<name>A0A938XR21_9FIRM</name>